<protein>
    <submittedName>
        <fullName evidence="4">TMF_TATA_bd domain-containing protein</fullName>
    </submittedName>
</protein>
<evidence type="ECO:0000313" key="3">
    <source>
        <dbReference type="Proteomes" id="UP000276776"/>
    </source>
</evidence>
<sequence length="407" mass="45560">MNFTWANELAKNALKTAQKRIDSVLDITAEDEAESEEAVHNVIIPSVNESLEELQLENHDVWNEASTSFCSVFDGTSTVEVVCSEPNPIRDNDLAELLPCSPCSNSPEELVCSVGDQDVQVTGDVQQSNGFSKLEPNVLEDTKHVLVEKSSQKTDKHHDDTLTLISSDFEILRPGDASSMVSSVPKILPVLKESALTVTTLTEVTKEGNNGNLVDKQAASADIMHLKTQLQYQERRIRDLQFQNQRLEAKSNELLALKAVRTQQSSTEAKLMKILSEKETKLADLLREGEKLAETNGKLTKELKKLRNNLVEQEQLAKQNDEMRTDRDLACEEVRSLTAETTKLRNLVKSLESDLVKLKLSNDSLIADLNRRDIEIKKLEGEIQQSEANRESALKEVKVILITDDHF</sequence>
<dbReference type="STRING" id="103827.A0A158RC83"/>
<keyword evidence="1" id="KW-0175">Coiled coil</keyword>
<evidence type="ECO:0000313" key="2">
    <source>
        <dbReference type="EMBL" id="VDN04072.1"/>
    </source>
</evidence>
<reference evidence="2 3" key="2">
    <citation type="submission" date="2018-11" db="EMBL/GenBank/DDBJ databases">
        <authorList>
            <consortium name="Pathogen Informatics"/>
        </authorList>
    </citation>
    <scope>NUCLEOTIDE SEQUENCE [LARGE SCALE GENOMIC DNA]</scope>
</reference>
<dbReference type="EMBL" id="UYYF01004436">
    <property type="protein sequence ID" value="VDN04072.1"/>
    <property type="molecule type" value="Genomic_DNA"/>
</dbReference>
<dbReference type="OMA" id="FTWANEL"/>
<proteinExistence type="predicted"/>
<dbReference type="OrthoDB" id="74178at2759"/>
<reference evidence="4" key="1">
    <citation type="submission" date="2016-04" db="UniProtKB">
        <authorList>
            <consortium name="WormBaseParasite"/>
        </authorList>
    </citation>
    <scope>IDENTIFICATION</scope>
</reference>
<dbReference type="Proteomes" id="UP000276776">
    <property type="component" value="Unassembled WGS sequence"/>
</dbReference>
<feature type="coiled-coil region" evidence="1">
    <location>
        <begin position="230"/>
        <end position="396"/>
    </location>
</feature>
<accession>A0A158RC83</accession>
<organism evidence="4">
    <name type="scientific">Thelazia callipaeda</name>
    <name type="common">Oriental eyeworm</name>
    <name type="synonym">Parasitic nematode</name>
    <dbReference type="NCBI Taxonomy" id="103827"/>
    <lineage>
        <taxon>Eukaryota</taxon>
        <taxon>Metazoa</taxon>
        <taxon>Ecdysozoa</taxon>
        <taxon>Nematoda</taxon>
        <taxon>Chromadorea</taxon>
        <taxon>Rhabditida</taxon>
        <taxon>Spirurina</taxon>
        <taxon>Spiruromorpha</taxon>
        <taxon>Thelazioidea</taxon>
        <taxon>Thelaziidae</taxon>
        <taxon>Thelazia</taxon>
    </lineage>
</organism>
<evidence type="ECO:0000313" key="4">
    <source>
        <dbReference type="WBParaSite" id="TCLT_0000670801-mRNA-1"/>
    </source>
</evidence>
<keyword evidence="3" id="KW-1185">Reference proteome</keyword>
<dbReference type="AlphaFoldDB" id="A0A158RC83"/>
<gene>
    <name evidence="2" type="ORF">TCLT_LOCUS6697</name>
</gene>
<name>A0A158RC83_THECL</name>
<evidence type="ECO:0000256" key="1">
    <source>
        <dbReference type="SAM" id="Coils"/>
    </source>
</evidence>
<dbReference type="WBParaSite" id="TCLT_0000670801-mRNA-1">
    <property type="protein sequence ID" value="TCLT_0000670801-mRNA-1"/>
    <property type="gene ID" value="TCLT_0000670801"/>
</dbReference>